<sequence>MEVSRDYAYERKLQEPRLIQPGSFVFSFKDLGEFVLLVKKECEQEIREELNNAFVDGLIKALSPD</sequence>
<protein>
    <submittedName>
        <fullName evidence="1">Uncharacterized protein</fullName>
    </submittedName>
</protein>
<proteinExistence type="predicted"/>
<organism evidence="1 2">
    <name type="scientific">Seinonella peptonophila</name>
    <dbReference type="NCBI Taxonomy" id="112248"/>
    <lineage>
        <taxon>Bacteria</taxon>
        <taxon>Bacillati</taxon>
        <taxon>Bacillota</taxon>
        <taxon>Bacilli</taxon>
        <taxon>Bacillales</taxon>
        <taxon>Thermoactinomycetaceae</taxon>
        <taxon>Seinonella</taxon>
    </lineage>
</organism>
<evidence type="ECO:0000313" key="2">
    <source>
        <dbReference type="Proteomes" id="UP000184476"/>
    </source>
</evidence>
<keyword evidence="2" id="KW-1185">Reference proteome</keyword>
<gene>
    <name evidence="1" type="ORF">SAMN05444392_102333</name>
</gene>
<dbReference type="STRING" id="112248.SAMN05444392_102333"/>
<accession>A0A1M4VFF7</accession>
<dbReference type="AlphaFoldDB" id="A0A1M4VFF7"/>
<evidence type="ECO:0000313" key="1">
    <source>
        <dbReference type="EMBL" id="SHE67648.1"/>
    </source>
</evidence>
<dbReference type="EMBL" id="FQVL01000002">
    <property type="protein sequence ID" value="SHE67648.1"/>
    <property type="molecule type" value="Genomic_DNA"/>
</dbReference>
<reference evidence="1 2" key="1">
    <citation type="submission" date="2016-11" db="EMBL/GenBank/DDBJ databases">
        <authorList>
            <person name="Jaros S."/>
            <person name="Januszkiewicz K."/>
            <person name="Wedrychowicz H."/>
        </authorList>
    </citation>
    <scope>NUCLEOTIDE SEQUENCE [LARGE SCALE GENOMIC DNA]</scope>
    <source>
        <strain evidence="1 2">DSM 44666</strain>
    </source>
</reference>
<dbReference type="RefSeq" id="WP_073153851.1">
    <property type="nucleotide sequence ID" value="NZ_FQVL01000002.1"/>
</dbReference>
<name>A0A1M4VFF7_9BACL</name>
<dbReference type="Proteomes" id="UP000184476">
    <property type="component" value="Unassembled WGS sequence"/>
</dbReference>